<dbReference type="OrthoDB" id="420422at2759"/>
<reference evidence="2 3" key="1">
    <citation type="submission" date="2019-05" db="EMBL/GenBank/DDBJ databases">
        <title>Mikania micrantha, genome provides insights into the molecular mechanism of rapid growth.</title>
        <authorList>
            <person name="Liu B."/>
        </authorList>
    </citation>
    <scope>NUCLEOTIDE SEQUENCE [LARGE SCALE GENOMIC DNA]</scope>
    <source>
        <strain evidence="2">NLD-2019</strain>
        <tissue evidence="2">Leaf</tissue>
    </source>
</reference>
<dbReference type="PROSITE" id="PS50162">
    <property type="entry name" value="RECA_2"/>
    <property type="match status" value="1"/>
</dbReference>
<dbReference type="InterPro" id="IPR036396">
    <property type="entry name" value="Cyt_P450_sf"/>
</dbReference>
<dbReference type="GO" id="GO:0005657">
    <property type="term" value="C:replication fork"/>
    <property type="evidence" value="ECO:0007669"/>
    <property type="project" value="InterPro"/>
</dbReference>
<dbReference type="EMBL" id="SZYD01000012">
    <property type="protein sequence ID" value="KAD4585613.1"/>
    <property type="molecule type" value="Genomic_DNA"/>
</dbReference>
<dbReference type="GO" id="GO:0000724">
    <property type="term" value="P:double-strand break repair via homologous recombination"/>
    <property type="evidence" value="ECO:0007669"/>
    <property type="project" value="InterPro"/>
</dbReference>
<evidence type="ECO:0000313" key="2">
    <source>
        <dbReference type="EMBL" id="KAD4585613.1"/>
    </source>
</evidence>
<dbReference type="GO" id="GO:0005524">
    <property type="term" value="F:ATP binding"/>
    <property type="evidence" value="ECO:0007669"/>
    <property type="project" value="InterPro"/>
</dbReference>
<dbReference type="GO" id="GO:0016705">
    <property type="term" value="F:oxidoreductase activity, acting on paired donors, with incorporation or reduction of molecular oxygen"/>
    <property type="evidence" value="ECO:0007669"/>
    <property type="project" value="InterPro"/>
</dbReference>
<organism evidence="2 3">
    <name type="scientific">Mikania micrantha</name>
    <name type="common">bitter vine</name>
    <dbReference type="NCBI Taxonomy" id="192012"/>
    <lineage>
        <taxon>Eukaryota</taxon>
        <taxon>Viridiplantae</taxon>
        <taxon>Streptophyta</taxon>
        <taxon>Embryophyta</taxon>
        <taxon>Tracheophyta</taxon>
        <taxon>Spermatophyta</taxon>
        <taxon>Magnoliopsida</taxon>
        <taxon>eudicotyledons</taxon>
        <taxon>Gunneridae</taxon>
        <taxon>Pentapetalae</taxon>
        <taxon>asterids</taxon>
        <taxon>campanulids</taxon>
        <taxon>Asterales</taxon>
        <taxon>Asteraceae</taxon>
        <taxon>Asteroideae</taxon>
        <taxon>Heliantheae alliance</taxon>
        <taxon>Eupatorieae</taxon>
        <taxon>Mikania</taxon>
    </lineage>
</organism>
<feature type="domain" description="RecA family profile 1" evidence="1">
    <location>
        <begin position="338"/>
        <end position="558"/>
    </location>
</feature>
<dbReference type="Gene3D" id="1.10.630.10">
    <property type="entry name" value="Cytochrome P450"/>
    <property type="match status" value="1"/>
</dbReference>
<proteinExistence type="predicted"/>
<dbReference type="InterPro" id="IPR027417">
    <property type="entry name" value="P-loop_NTPase"/>
</dbReference>
<dbReference type="GO" id="GO:0004497">
    <property type="term" value="F:monooxygenase activity"/>
    <property type="evidence" value="ECO:0007669"/>
    <property type="project" value="InterPro"/>
</dbReference>
<dbReference type="GO" id="GO:0003677">
    <property type="term" value="F:DNA binding"/>
    <property type="evidence" value="ECO:0007669"/>
    <property type="project" value="InterPro"/>
</dbReference>
<dbReference type="GO" id="GO:0140664">
    <property type="term" value="F:ATP-dependent DNA damage sensor activity"/>
    <property type="evidence" value="ECO:0007669"/>
    <property type="project" value="InterPro"/>
</dbReference>
<dbReference type="SUPFAM" id="SSF48264">
    <property type="entry name" value="Cytochrome P450"/>
    <property type="match status" value="1"/>
</dbReference>
<name>A0A5N6NE47_9ASTR</name>
<dbReference type="InterPro" id="IPR030547">
    <property type="entry name" value="XRCC2"/>
</dbReference>
<gene>
    <name evidence="2" type="ORF">E3N88_23214</name>
</gene>
<dbReference type="InterPro" id="IPR001128">
    <property type="entry name" value="Cyt_P450"/>
</dbReference>
<sequence length="633" mass="71559">MQDVFTGGTDSTYATLEWELSELIRNPHAMNKLREVAKGKSKITEDDLDQMQYLKAVVKETFRMHMPLPLLVPRESTEDVNLMGYNISAGTQILINAWAIGRIKFAMNVNELVLASLVHKFDFELPDGQKGEDLDMKVTSAEAQALSKNQISIASGAFAAQPKGKIGLLSFKLHRSIAICELRLCDATVSLALGLKYCRSAAVPDWKAARLLVSPPSSSLRSSSNSCRNVATIHLGVLISESVLQCLHLPHPSLQIQLTRDLDRQSRSIDSRGENLWYNDFDEKVRRVELWKKGIEWHEDGRRMKTTGSNESRRQPLVVKMAKAWISGDENAKQMLSRVLKERPLLHLPNPLHRVPLGVNNILEIMGPSPSAKTEILLQLAVNCILPKNQHGVQYGGLEHTVLFLDLDCRLDIYRLSQSLKLKITEANRLHKTKDFQNCVDGSNQSSCNQLEHDEIDVFTESMRRFLYTRCYDSFEFLSVLKVLNYKLTGNGFHVLMIDNIGAFHSIDRGFSSLPQGIESRKNIGLQSVFETVVQEIKKLLDRHSMIVLATKTVTNQVKRSYSSRVSGGLKNTYREYMPLTWQSFVTHRVLVRPSDDKKQCEDRVCYSAEWLLPAFSISDEFIVCDAGILDLL</sequence>
<dbReference type="GO" id="GO:0020037">
    <property type="term" value="F:heme binding"/>
    <property type="evidence" value="ECO:0007669"/>
    <property type="project" value="InterPro"/>
</dbReference>
<keyword evidence="3" id="KW-1185">Reference proteome</keyword>
<dbReference type="SUPFAM" id="SSF52540">
    <property type="entry name" value="P-loop containing nucleoside triphosphate hydrolases"/>
    <property type="match status" value="1"/>
</dbReference>
<dbReference type="Pfam" id="PF00067">
    <property type="entry name" value="p450"/>
    <property type="match status" value="1"/>
</dbReference>
<dbReference type="Proteomes" id="UP000326396">
    <property type="component" value="Linkage Group LG2"/>
</dbReference>
<dbReference type="GO" id="GO:0033063">
    <property type="term" value="C:Rad51B-Rad51C-Rad51D-XRCC2 complex"/>
    <property type="evidence" value="ECO:0007669"/>
    <property type="project" value="InterPro"/>
</dbReference>
<evidence type="ECO:0000313" key="3">
    <source>
        <dbReference type="Proteomes" id="UP000326396"/>
    </source>
</evidence>
<dbReference type="CDD" id="cd19490">
    <property type="entry name" value="XRCC2"/>
    <property type="match status" value="1"/>
</dbReference>
<dbReference type="AlphaFoldDB" id="A0A5N6NE47"/>
<dbReference type="PANTHER" id="PTHR46644:SF2">
    <property type="entry name" value="DNA REPAIR PROTEIN XRCC2"/>
    <property type="match status" value="1"/>
</dbReference>
<evidence type="ECO:0000259" key="1">
    <source>
        <dbReference type="PROSITE" id="PS50162"/>
    </source>
</evidence>
<dbReference type="Gene3D" id="3.40.50.300">
    <property type="entry name" value="P-loop containing nucleotide triphosphate hydrolases"/>
    <property type="match status" value="1"/>
</dbReference>
<comment type="caution">
    <text evidence="2">The sequence shown here is derived from an EMBL/GenBank/DDBJ whole genome shotgun (WGS) entry which is preliminary data.</text>
</comment>
<dbReference type="GO" id="GO:0005506">
    <property type="term" value="F:iron ion binding"/>
    <property type="evidence" value="ECO:0007669"/>
    <property type="project" value="InterPro"/>
</dbReference>
<protein>
    <recommendedName>
        <fullName evidence="1">RecA family profile 1 domain-containing protein</fullName>
    </recommendedName>
</protein>
<dbReference type="InterPro" id="IPR020588">
    <property type="entry name" value="RecA_ATP-bd"/>
</dbReference>
<accession>A0A5N6NE47</accession>
<dbReference type="PANTHER" id="PTHR46644">
    <property type="entry name" value="DNA REPAIR PROTEIN XRCC2"/>
    <property type="match status" value="1"/>
</dbReference>